<dbReference type="GO" id="GO:0016787">
    <property type="term" value="F:hydrolase activity"/>
    <property type="evidence" value="ECO:0007669"/>
    <property type="project" value="UniProtKB-KW"/>
</dbReference>
<dbReference type="RefSeq" id="WP_201505273.1">
    <property type="nucleotide sequence ID" value="NZ_BAAAFR010000005.1"/>
</dbReference>
<dbReference type="InterPro" id="IPR012338">
    <property type="entry name" value="Beta-lactam/transpept-like"/>
</dbReference>
<dbReference type="InterPro" id="IPR052907">
    <property type="entry name" value="Beta-lactamase/esterase"/>
</dbReference>
<reference evidence="3" key="1">
    <citation type="journal article" date="2019" name="Int. J. Syst. Evol. Microbiol.">
        <title>The Global Catalogue of Microorganisms (GCM) 10K type strain sequencing project: providing services to taxonomists for standard genome sequencing and annotation.</title>
        <authorList>
            <consortium name="The Broad Institute Genomics Platform"/>
            <consortium name="The Broad Institute Genome Sequencing Center for Infectious Disease"/>
            <person name="Wu L."/>
            <person name="Ma J."/>
        </authorList>
    </citation>
    <scope>NUCLEOTIDE SEQUENCE [LARGE SCALE GENOMIC DNA]</scope>
    <source>
        <strain evidence="3">JCM 16343</strain>
    </source>
</reference>
<dbReference type="EMBL" id="BAAAFR010000005">
    <property type="protein sequence ID" value="GAA0320202.1"/>
    <property type="molecule type" value="Genomic_DNA"/>
</dbReference>
<accession>A0ABP3FNA2</accession>
<sequence length="448" mass="49087">MSQHTSHIDPDLQQHLQQILTRLQLDDAPAGGALVVYQAGECIARASVGMARQDRAWQADTLSLNFSTGKAVVATLIHVLASRGLLAYDTPIAHYWPAFGSNGKSDITLHHVLSHQANLFAITSIETDNDVLLDWDTMLDKVAAIAPSAPNKAEQYDSAYSALVSGWILGGVIEAVTEMSFADALRHYLTEPLGITDSCYFGVPSERLDEIARLAQDFGTPTVPVIDTDNKPKRRRKPVLKPESPASLEAYAALPSYACWQQLADNEDAPLTAATINKLYFDHSRLNLKNYKAALIPEGQEPIEYRKASTLQAIIPAANGIASAEALAILYAMIACGGVWQGKRLIDDAIVQQFSQSLVTGFDAIMPAKMAWRYGYHQIFHHCALSDAQVQDAPRFGHMGYNGSVAWCEPTRQLSFAFVHNFDVTMLNDVRQFALTEAVLMALDTELA</sequence>
<dbReference type="SUPFAM" id="SSF56601">
    <property type="entry name" value="beta-lactamase/transpeptidase-like"/>
    <property type="match status" value="1"/>
</dbReference>
<dbReference type="Gene3D" id="3.40.710.10">
    <property type="entry name" value="DD-peptidase/beta-lactamase superfamily"/>
    <property type="match status" value="1"/>
</dbReference>
<organism evidence="2 3">
    <name type="scientific">Psychrobacter aestuarii</name>
    <dbReference type="NCBI Taxonomy" id="556327"/>
    <lineage>
        <taxon>Bacteria</taxon>
        <taxon>Pseudomonadati</taxon>
        <taxon>Pseudomonadota</taxon>
        <taxon>Gammaproteobacteria</taxon>
        <taxon>Moraxellales</taxon>
        <taxon>Moraxellaceae</taxon>
        <taxon>Psychrobacter</taxon>
    </lineage>
</organism>
<dbReference type="InterPro" id="IPR001466">
    <property type="entry name" value="Beta-lactam-related"/>
</dbReference>
<evidence type="ECO:0000259" key="1">
    <source>
        <dbReference type="Pfam" id="PF00144"/>
    </source>
</evidence>
<dbReference type="PANTHER" id="PTHR43319:SF3">
    <property type="entry name" value="BETA-LACTAMASE-RELATED DOMAIN-CONTAINING PROTEIN"/>
    <property type="match status" value="1"/>
</dbReference>
<proteinExistence type="predicted"/>
<keyword evidence="2" id="KW-0378">Hydrolase</keyword>
<dbReference type="Proteomes" id="UP001501787">
    <property type="component" value="Unassembled WGS sequence"/>
</dbReference>
<name>A0ABP3FNA2_9GAMM</name>
<keyword evidence="3" id="KW-1185">Reference proteome</keyword>
<dbReference type="Pfam" id="PF00144">
    <property type="entry name" value="Beta-lactamase"/>
    <property type="match status" value="1"/>
</dbReference>
<evidence type="ECO:0000313" key="3">
    <source>
        <dbReference type="Proteomes" id="UP001501787"/>
    </source>
</evidence>
<protein>
    <submittedName>
        <fullName evidence="2">Serine hydrolase domain-containing protein</fullName>
    </submittedName>
</protein>
<dbReference type="PANTHER" id="PTHR43319">
    <property type="entry name" value="BETA-LACTAMASE-RELATED"/>
    <property type="match status" value="1"/>
</dbReference>
<comment type="caution">
    <text evidence="2">The sequence shown here is derived from an EMBL/GenBank/DDBJ whole genome shotgun (WGS) entry which is preliminary data.</text>
</comment>
<gene>
    <name evidence="2" type="ORF">GCM10009129_17380</name>
</gene>
<evidence type="ECO:0000313" key="2">
    <source>
        <dbReference type="EMBL" id="GAA0320202.1"/>
    </source>
</evidence>
<feature type="domain" description="Beta-lactamase-related" evidence="1">
    <location>
        <begin position="29"/>
        <end position="426"/>
    </location>
</feature>